<dbReference type="PANTHER" id="PTHR47705">
    <property type="entry name" value="AGAP000321-PA"/>
    <property type="match status" value="1"/>
</dbReference>
<accession>A0A183CZH7</accession>
<feature type="domain" description="Winged helix-turn-helix" evidence="1">
    <location>
        <begin position="68"/>
        <end position="133"/>
    </location>
</feature>
<dbReference type="InterPro" id="IPR035994">
    <property type="entry name" value="Nucleoside_phosphorylase_sf"/>
</dbReference>
<dbReference type="PANTHER" id="PTHR47705:SF1">
    <property type="entry name" value="PNP_UDP_1 DOMAIN-CONTAINING PROTEIN"/>
    <property type="match status" value="1"/>
</dbReference>
<dbReference type="InterPro" id="IPR055121">
    <property type="entry name" value="HTH_69"/>
</dbReference>
<reference evidence="2" key="1">
    <citation type="submission" date="2016-06" db="UniProtKB">
        <authorList>
            <consortium name="WormBaseParasite"/>
        </authorList>
    </citation>
    <scope>IDENTIFICATION</scope>
</reference>
<sequence>LFWLQECNLHGFGQNMDFLELHFLDYVAFLKRVLKLMQTGYGTMREVEIDMQFAKENETYQMPDPKEYDSGSEVENVTVAHVQEVLEHAYPNGLSVAVIAESLRCTESEVGEFLRELETSGVVKKLQNEWIRVGTVDNLETSRIPISFGMREHPPTVAIITCLFVEKQSIDAIIDDSKTVHRYRSGGDSNIYTLGHQYISDNRCTTGDSREATTSAGSITTRLLGNFQHVEHVFIVGVGGGVAHYTDPAQHVRLGDVVVSTPDPNAYVFAHTYTVDRSTEHVNGFVVRKWNPQDNIIAFIAKNMDDKLMAEWDAVTNATIERLNASNNDMSFSRPPPQADRLAVPVGEFLKNLRQYEFFHVWCTCGIRILALPISSYVFFSMYTFTSECIFRFFF</sequence>
<evidence type="ECO:0000259" key="1">
    <source>
        <dbReference type="Pfam" id="PF22979"/>
    </source>
</evidence>
<evidence type="ECO:0000313" key="2">
    <source>
        <dbReference type="WBParaSite" id="GPUH_0000187301-mRNA-1"/>
    </source>
</evidence>
<organism evidence="2">
    <name type="scientific">Gongylonema pulchrum</name>
    <dbReference type="NCBI Taxonomy" id="637853"/>
    <lineage>
        <taxon>Eukaryota</taxon>
        <taxon>Metazoa</taxon>
        <taxon>Ecdysozoa</taxon>
        <taxon>Nematoda</taxon>
        <taxon>Chromadorea</taxon>
        <taxon>Rhabditida</taxon>
        <taxon>Spirurina</taxon>
        <taxon>Spiruromorpha</taxon>
        <taxon>Spiruroidea</taxon>
        <taxon>Gongylonematidae</taxon>
        <taxon>Gongylonema</taxon>
    </lineage>
</organism>
<protein>
    <submittedName>
        <fullName evidence="2">PNP_UDP_1 domain-containing protein</fullName>
    </submittedName>
</protein>
<dbReference type="Pfam" id="PF22979">
    <property type="entry name" value="HTH_69"/>
    <property type="match status" value="1"/>
</dbReference>
<dbReference type="Gene3D" id="3.40.50.1580">
    <property type="entry name" value="Nucleoside phosphorylase domain"/>
    <property type="match status" value="1"/>
</dbReference>
<dbReference type="AlphaFoldDB" id="A0A183CZH7"/>
<dbReference type="GO" id="GO:0003824">
    <property type="term" value="F:catalytic activity"/>
    <property type="evidence" value="ECO:0007669"/>
    <property type="project" value="InterPro"/>
</dbReference>
<name>A0A183CZH7_9BILA</name>
<dbReference type="GO" id="GO:0009116">
    <property type="term" value="P:nucleoside metabolic process"/>
    <property type="evidence" value="ECO:0007669"/>
    <property type="project" value="InterPro"/>
</dbReference>
<dbReference type="WBParaSite" id="GPUH_0000187301-mRNA-1">
    <property type="protein sequence ID" value="GPUH_0000187301-mRNA-1"/>
    <property type="gene ID" value="GPUH_0000187301"/>
</dbReference>
<proteinExistence type="predicted"/>